<reference evidence="1" key="2">
    <citation type="submission" date="2018-05" db="EMBL/GenBank/DDBJ databases">
        <title>OgluRS3 (Oryza glumaepatula Reference Sequence Version 3).</title>
        <authorList>
            <person name="Zhang J."/>
            <person name="Kudrna D."/>
            <person name="Lee S."/>
            <person name="Talag J."/>
            <person name="Welchert J."/>
            <person name="Wing R.A."/>
        </authorList>
    </citation>
    <scope>NUCLEOTIDE SEQUENCE [LARGE SCALE GENOMIC DNA]</scope>
</reference>
<dbReference type="STRING" id="40148.A0A0E0BVL1"/>
<dbReference type="HOGENOM" id="CLU_2458318_0_0_1"/>
<name>A0A0E0BVL1_9ORYZ</name>
<organism evidence="1">
    <name type="scientific">Oryza glumipatula</name>
    <dbReference type="NCBI Taxonomy" id="40148"/>
    <lineage>
        <taxon>Eukaryota</taxon>
        <taxon>Viridiplantae</taxon>
        <taxon>Streptophyta</taxon>
        <taxon>Embryophyta</taxon>
        <taxon>Tracheophyta</taxon>
        <taxon>Spermatophyta</taxon>
        <taxon>Magnoliopsida</taxon>
        <taxon>Liliopsida</taxon>
        <taxon>Poales</taxon>
        <taxon>Poaceae</taxon>
        <taxon>BOP clade</taxon>
        <taxon>Oryzoideae</taxon>
        <taxon>Oryzeae</taxon>
        <taxon>Oryzinae</taxon>
        <taxon>Oryza</taxon>
    </lineage>
</organism>
<dbReference type="AlphaFoldDB" id="A0A0E0BVL1"/>
<proteinExistence type="predicted"/>
<accession>A0A0E0BVL1</accession>
<protein>
    <submittedName>
        <fullName evidence="1">Uncharacterized protein</fullName>
    </submittedName>
</protein>
<reference evidence="1" key="1">
    <citation type="submission" date="2015-04" db="UniProtKB">
        <authorList>
            <consortium name="EnsemblPlants"/>
        </authorList>
    </citation>
    <scope>IDENTIFICATION</scope>
</reference>
<dbReference type="EnsemblPlants" id="OGLUM12G21460.1">
    <property type="protein sequence ID" value="OGLUM12G21460.1"/>
    <property type="gene ID" value="OGLUM12G21460"/>
</dbReference>
<dbReference type="Gramene" id="OGLUM12G21460.1">
    <property type="protein sequence ID" value="OGLUM12G21460.1"/>
    <property type="gene ID" value="OGLUM12G21460"/>
</dbReference>
<dbReference type="Proteomes" id="UP000026961">
    <property type="component" value="Chromosome 12"/>
</dbReference>
<evidence type="ECO:0000313" key="2">
    <source>
        <dbReference type="Proteomes" id="UP000026961"/>
    </source>
</evidence>
<keyword evidence="2" id="KW-1185">Reference proteome</keyword>
<sequence>MGLLSIIRKIKRKEKKVMRILMVLFEHMGCGWTEDNPIVFEQANCLRLAGVSLFVLANKQDNQGALKPAEIAKAVCSSWMPWMAAGILID</sequence>
<evidence type="ECO:0000313" key="1">
    <source>
        <dbReference type="EnsemblPlants" id="OGLUM12G21460.1"/>
    </source>
</evidence>